<dbReference type="Pfam" id="PF08811">
    <property type="entry name" value="DUF1800"/>
    <property type="match status" value="1"/>
</dbReference>
<accession>A0ABU5F2G7</accession>
<proteinExistence type="predicted"/>
<name>A0ABU5F2G7_9BACT</name>
<comment type="caution">
    <text evidence="2">The sequence shown here is derived from an EMBL/GenBank/DDBJ whole genome shotgun (WGS) entry which is preliminary data.</text>
</comment>
<gene>
    <name evidence="2" type="ORF">R5W23_002980</name>
</gene>
<dbReference type="InterPro" id="IPR014917">
    <property type="entry name" value="DUF1800"/>
</dbReference>
<evidence type="ECO:0000313" key="2">
    <source>
        <dbReference type="EMBL" id="MDY3561699.1"/>
    </source>
</evidence>
<dbReference type="Proteomes" id="UP001272242">
    <property type="component" value="Unassembled WGS sequence"/>
</dbReference>
<dbReference type="RefSeq" id="WP_320688065.1">
    <property type="nucleotide sequence ID" value="NZ_JAXBLV010000199.1"/>
</dbReference>
<feature type="region of interest" description="Disordered" evidence="1">
    <location>
        <begin position="383"/>
        <end position="423"/>
    </location>
</feature>
<organism evidence="2 3">
    <name type="scientific">Gemmata algarum</name>
    <dbReference type="NCBI Taxonomy" id="2975278"/>
    <lineage>
        <taxon>Bacteria</taxon>
        <taxon>Pseudomonadati</taxon>
        <taxon>Planctomycetota</taxon>
        <taxon>Planctomycetia</taxon>
        <taxon>Gemmatales</taxon>
        <taxon>Gemmataceae</taxon>
        <taxon>Gemmata</taxon>
    </lineage>
</organism>
<feature type="compositionally biased region" description="Basic and acidic residues" evidence="1">
    <location>
        <begin position="405"/>
        <end position="414"/>
    </location>
</feature>
<feature type="compositionally biased region" description="Low complexity" evidence="1">
    <location>
        <begin position="480"/>
        <end position="493"/>
    </location>
</feature>
<protein>
    <submittedName>
        <fullName evidence="2">DUF1800 domain-containing protein</fullName>
    </submittedName>
</protein>
<sequence length="552" mass="60982">MAESLPADLSNVDPADAWRPWQPAAGEWNRKWVAHLYRRAGFGATPAEIDQALAQGPTKTLDRILTGEPDQADRLELLTESGKFYTEPANLRVWWLYAMTEGGHPLREKLALFWHNHFATSYAKVRSTSLMYEQNVTIRKHALGKFRPFLLDMSKDPAMLVWLDSNRNVKGAPNENYAREVMELFSLGVGNNNYTEKDIQEAARALTGWHHDAEVKQFEFNRELHDDGTKTVFGKTGRWTGEDVVRLCCDHAACPKFLVSKLYTFLVSEEAPPKGLLAPLADQFRKSDYDIAALVRTVLGSRLFFSAHAYRKRVKWPVECALGAVRTAVATRVPLADLLEPLAKMGQALFSPPNVKGWRTGTDWLNSATLLSRNNFAEKVATGRWNQNPRPGSRDEVFTTVGEPAKSDGPKAEEPPPPPPDAKFDVCAAVYATKPKDVAAVVKRMGELLYGEAVTPAQAKKIETFLLTPGPAAPAPADPKGPAAKGKGAKIAASSPTAGASKDAPKEEKKDAKKEPPQPLDPKDVKLDSADFKARVREAYHAMMCLPEYQLS</sequence>
<dbReference type="EMBL" id="JAXBLV010000199">
    <property type="protein sequence ID" value="MDY3561699.1"/>
    <property type="molecule type" value="Genomic_DNA"/>
</dbReference>
<feature type="region of interest" description="Disordered" evidence="1">
    <location>
        <begin position="470"/>
        <end position="529"/>
    </location>
</feature>
<evidence type="ECO:0000256" key="1">
    <source>
        <dbReference type="SAM" id="MobiDB-lite"/>
    </source>
</evidence>
<evidence type="ECO:0000313" key="3">
    <source>
        <dbReference type="Proteomes" id="UP001272242"/>
    </source>
</evidence>
<reference evidence="3" key="1">
    <citation type="journal article" date="2023" name="Mar. Drugs">
        <title>Gemmata algarum, a Novel Planctomycete Isolated from an Algal Mat, Displays Antimicrobial Activity.</title>
        <authorList>
            <person name="Kumar G."/>
            <person name="Kallscheuer N."/>
            <person name="Kashif M."/>
            <person name="Ahamad S."/>
            <person name="Jagadeeshwari U."/>
            <person name="Pannikurungottu S."/>
            <person name="Haufschild T."/>
            <person name="Kabuu M."/>
            <person name="Sasikala C."/>
            <person name="Jogler C."/>
            <person name="Ramana C."/>
        </authorList>
    </citation>
    <scope>NUCLEOTIDE SEQUENCE [LARGE SCALE GENOMIC DNA]</scope>
    <source>
        <strain evidence="3">JC673</strain>
    </source>
</reference>
<feature type="compositionally biased region" description="Basic and acidic residues" evidence="1">
    <location>
        <begin position="503"/>
        <end position="529"/>
    </location>
</feature>
<keyword evidence="3" id="KW-1185">Reference proteome</keyword>